<dbReference type="Proteomes" id="UP000033260">
    <property type="component" value="Chromosome"/>
</dbReference>
<keyword evidence="2" id="KW-0479">Metal-binding</keyword>
<name>A0AAU8RWN7_PSEPU</name>
<sequence length="244" mass="26217">MSKVIVPVHRAKVGDHFHGYGLRTDQHLISPFIGVDHYWMTAPTFAPHHHAGISALSYLLGDSETGMANRDSIGTQNIISPGGLHWTTAGRGVTHEEVPAQSGKTVHGLQIFVALAPSKQGIAPFPLILESQAVPVVNKPGVIIRVPLGEYDGVRSPMDPPTEVTMLDINLDAGAELRVPVTEGHCMFVLPIAGRAEIDGQLFDREDLQVPVFTAQDKPQTIIFKAPHGSAQAVLFSGPPLPFV</sequence>
<dbReference type="Pfam" id="PF05726">
    <property type="entry name" value="Pirin_C"/>
    <property type="match status" value="1"/>
</dbReference>
<dbReference type="SUPFAM" id="SSF51182">
    <property type="entry name" value="RmlC-like cupins"/>
    <property type="match status" value="1"/>
</dbReference>
<dbReference type="PIRSF" id="PIRSF006232">
    <property type="entry name" value="Pirin"/>
    <property type="match status" value="1"/>
</dbReference>
<feature type="binding site" evidence="2">
    <location>
        <position position="48"/>
    </location>
    <ligand>
        <name>Fe cation</name>
        <dbReference type="ChEBI" id="CHEBI:24875"/>
    </ligand>
</feature>
<feature type="domain" description="Pirin N-terminal" evidence="4">
    <location>
        <begin position="42"/>
        <end position="113"/>
    </location>
</feature>
<evidence type="ECO:0000256" key="2">
    <source>
        <dbReference type="PIRSR" id="PIRSR006232-1"/>
    </source>
</evidence>
<dbReference type="Pfam" id="PF02678">
    <property type="entry name" value="Pirin"/>
    <property type="match status" value="1"/>
</dbReference>
<dbReference type="PANTHER" id="PTHR13903:SF8">
    <property type="entry name" value="PIRIN"/>
    <property type="match status" value="1"/>
</dbReference>
<accession>A0AAU8RWN7</accession>
<organism evidence="6 7">
    <name type="scientific">Pseudomonas putida S13.1.2</name>
    <dbReference type="NCBI Taxonomy" id="1384061"/>
    <lineage>
        <taxon>Bacteria</taxon>
        <taxon>Pseudomonadati</taxon>
        <taxon>Pseudomonadota</taxon>
        <taxon>Gammaproteobacteria</taxon>
        <taxon>Pseudomonadales</taxon>
        <taxon>Pseudomonadaceae</taxon>
        <taxon>Pseudomonas</taxon>
    </lineage>
</organism>
<protein>
    <submittedName>
        <fullName evidence="6">Pirin</fullName>
    </submittedName>
</protein>
<dbReference type="PANTHER" id="PTHR13903">
    <property type="entry name" value="PIRIN-RELATED"/>
    <property type="match status" value="1"/>
</dbReference>
<dbReference type="InterPro" id="IPR008778">
    <property type="entry name" value="Pirin_C_dom"/>
</dbReference>
<dbReference type="RefSeq" id="WP_019470800.1">
    <property type="nucleotide sequence ID" value="NZ_CP010979.1"/>
</dbReference>
<dbReference type="AlphaFoldDB" id="A0AAU8RWN7"/>
<dbReference type="EMBL" id="CP010979">
    <property type="protein sequence ID" value="AJQ47142.1"/>
    <property type="molecule type" value="Genomic_DNA"/>
</dbReference>
<feature type="binding site" evidence="2">
    <location>
        <position position="95"/>
    </location>
    <ligand>
        <name>Fe cation</name>
        <dbReference type="ChEBI" id="CHEBI:24875"/>
    </ligand>
</feature>
<comment type="similarity">
    <text evidence="1 3">Belongs to the pirin family.</text>
</comment>
<feature type="binding site" evidence="2">
    <location>
        <position position="97"/>
    </location>
    <ligand>
        <name>Fe cation</name>
        <dbReference type="ChEBI" id="CHEBI:24875"/>
    </ligand>
</feature>
<evidence type="ECO:0000259" key="5">
    <source>
        <dbReference type="Pfam" id="PF05726"/>
    </source>
</evidence>
<evidence type="ECO:0000259" key="4">
    <source>
        <dbReference type="Pfam" id="PF02678"/>
    </source>
</evidence>
<reference evidence="6 7" key="1">
    <citation type="submission" date="2015-02" db="EMBL/GenBank/DDBJ databases">
        <title>Complete Genome Sequencing of Pseudomonas putida S13.1.2.</title>
        <authorList>
            <person name="Chong T.M."/>
            <person name="Chan K.G."/>
            <person name="Dessaux Y."/>
        </authorList>
    </citation>
    <scope>NUCLEOTIDE SEQUENCE [LARGE SCALE GENOMIC DNA]</scope>
    <source>
        <strain evidence="6 7">S13.1.2</strain>
    </source>
</reference>
<dbReference type="CDD" id="cd02247">
    <property type="entry name" value="cupin_pirin_C"/>
    <property type="match status" value="1"/>
</dbReference>
<evidence type="ECO:0000313" key="6">
    <source>
        <dbReference type="EMBL" id="AJQ47142.1"/>
    </source>
</evidence>
<proteinExistence type="inferred from homology"/>
<dbReference type="InterPro" id="IPR012093">
    <property type="entry name" value="Pirin"/>
</dbReference>
<evidence type="ECO:0000256" key="1">
    <source>
        <dbReference type="ARBA" id="ARBA00008416"/>
    </source>
</evidence>
<dbReference type="GO" id="GO:0046872">
    <property type="term" value="F:metal ion binding"/>
    <property type="evidence" value="ECO:0007669"/>
    <property type="project" value="UniProtKB-KW"/>
</dbReference>
<dbReference type="Gene3D" id="2.60.120.10">
    <property type="entry name" value="Jelly Rolls"/>
    <property type="match status" value="1"/>
</dbReference>
<gene>
    <name evidence="6" type="ORF">N805_07880</name>
</gene>
<evidence type="ECO:0000256" key="3">
    <source>
        <dbReference type="RuleBase" id="RU003457"/>
    </source>
</evidence>
<comment type="cofactor">
    <cofactor evidence="2">
        <name>Fe cation</name>
        <dbReference type="ChEBI" id="CHEBI:24875"/>
    </cofactor>
    <text evidence="2">Binds 1 Fe cation per subunit.</text>
</comment>
<dbReference type="InterPro" id="IPR014710">
    <property type="entry name" value="RmlC-like_jellyroll"/>
</dbReference>
<feature type="binding site" evidence="2">
    <location>
        <position position="50"/>
    </location>
    <ligand>
        <name>Fe cation</name>
        <dbReference type="ChEBI" id="CHEBI:24875"/>
    </ligand>
</feature>
<dbReference type="InterPro" id="IPR003829">
    <property type="entry name" value="Pirin_N_dom"/>
</dbReference>
<dbReference type="InterPro" id="IPR011051">
    <property type="entry name" value="RmlC_Cupin_sf"/>
</dbReference>
<keyword evidence="2" id="KW-0408">Iron</keyword>
<feature type="domain" description="Pirin C-terminal" evidence="5">
    <location>
        <begin position="166"/>
        <end position="241"/>
    </location>
</feature>
<evidence type="ECO:0000313" key="7">
    <source>
        <dbReference type="Proteomes" id="UP000033260"/>
    </source>
</evidence>